<sequence length="24" mass="2722">MSTPVSVEHKGLPEPLTRIWESEV</sequence>
<name>A0A0E9Q1L8_ANGAN</name>
<dbReference type="EMBL" id="GBXM01097821">
    <property type="protein sequence ID" value="JAH10756.1"/>
    <property type="molecule type" value="Transcribed_RNA"/>
</dbReference>
<accession>A0A0E9Q1L8</accession>
<protein>
    <submittedName>
        <fullName evidence="1">Uncharacterized protein</fullName>
    </submittedName>
</protein>
<organism evidence="1">
    <name type="scientific">Anguilla anguilla</name>
    <name type="common">European freshwater eel</name>
    <name type="synonym">Muraena anguilla</name>
    <dbReference type="NCBI Taxonomy" id="7936"/>
    <lineage>
        <taxon>Eukaryota</taxon>
        <taxon>Metazoa</taxon>
        <taxon>Chordata</taxon>
        <taxon>Craniata</taxon>
        <taxon>Vertebrata</taxon>
        <taxon>Euteleostomi</taxon>
        <taxon>Actinopterygii</taxon>
        <taxon>Neopterygii</taxon>
        <taxon>Teleostei</taxon>
        <taxon>Anguilliformes</taxon>
        <taxon>Anguillidae</taxon>
        <taxon>Anguilla</taxon>
    </lineage>
</organism>
<evidence type="ECO:0000313" key="1">
    <source>
        <dbReference type="EMBL" id="JAH10756.1"/>
    </source>
</evidence>
<dbReference type="AlphaFoldDB" id="A0A0E9Q1L8"/>
<proteinExistence type="predicted"/>
<reference evidence="1" key="1">
    <citation type="submission" date="2014-11" db="EMBL/GenBank/DDBJ databases">
        <authorList>
            <person name="Amaro Gonzalez C."/>
        </authorList>
    </citation>
    <scope>NUCLEOTIDE SEQUENCE</scope>
</reference>
<reference evidence="1" key="2">
    <citation type="journal article" date="2015" name="Fish Shellfish Immunol.">
        <title>Early steps in the European eel (Anguilla anguilla)-Vibrio vulnificus interaction in the gills: Role of the RtxA13 toxin.</title>
        <authorList>
            <person name="Callol A."/>
            <person name="Pajuelo D."/>
            <person name="Ebbesson L."/>
            <person name="Teles M."/>
            <person name="MacKenzie S."/>
            <person name="Amaro C."/>
        </authorList>
    </citation>
    <scope>NUCLEOTIDE SEQUENCE</scope>
</reference>